<organism evidence="3 4">
    <name type="scientific">Methylobacterium phyllostachyos</name>
    <dbReference type="NCBI Taxonomy" id="582672"/>
    <lineage>
        <taxon>Bacteria</taxon>
        <taxon>Pseudomonadati</taxon>
        <taxon>Pseudomonadota</taxon>
        <taxon>Alphaproteobacteria</taxon>
        <taxon>Hyphomicrobiales</taxon>
        <taxon>Methylobacteriaceae</taxon>
        <taxon>Methylobacterium</taxon>
    </lineage>
</organism>
<protein>
    <recommendedName>
        <fullName evidence="2">DUF4424 domain-containing protein</fullName>
    </recommendedName>
</protein>
<evidence type="ECO:0000313" key="4">
    <source>
        <dbReference type="Proteomes" id="UP000198704"/>
    </source>
</evidence>
<feature type="signal peptide" evidence="1">
    <location>
        <begin position="1"/>
        <end position="36"/>
    </location>
</feature>
<evidence type="ECO:0000256" key="1">
    <source>
        <dbReference type="SAM" id="SignalP"/>
    </source>
</evidence>
<gene>
    <name evidence="3" type="ORF">SAMN05216360_10844</name>
</gene>
<dbReference type="Pfam" id="PF14415">
    <property type="entry name" value="DUF4424"/>
    <property type="match status" value="1"/>
</dbReference>
<evidence type="ECO:0000313" key="3">
    <source>
        <dbReference type="EMBL" id="SDN40687.1"/>
    </source>
</evidence>
<keyword evidence="1" id="KW-0732">Signal</keyword>
<dbReference type="Proteomes" id="UP000198704">
    <property type="component" value="Unassembled WGS sequence"/>
</dbReference>
<dbReference type="InterPro" id="IPR025538">
    <property type="entry name" value="DUF4424"/>
</dbReference>
<evidence type="ECO:0000259" key="2">
    <source>
        <dbReference type="Pfam" id="PF14415"/>
    </source>
</evidence>
<proteinExistence type="predicted"/>
<dbReference type="EMBL" id="FNHS01000008">
    <property type="protein sequence ID" value="SDN40687.1"/>
    <property type="molecule type" value="Genomic_DNA"/>
</dbReference>
<dbReference type="Gene3D" id="2.60.40.3680">
    <property type="match status" value="1"/>
</dbReference>
<accession>A0A1H0B4V7</accession>
<sequence length="342" mass="37531">MRRLVPLHEPAAMVAPSRKAAALLLAAGLLSAPARANDSASELNAGGLVLVPEPGIALASEDLSISRERIDVAYVFRNQTNTPRTVRIAFPLPPIDGRLLSFSALKLPQPEEANFVGFTVTVDGRPVEPELEERAFVGEREVTDLLRRLGMPLNPLRFTELETAQKRIDKATWAELVKAGLFPDAEGMTEGLWRSEAKFFWSQTFPPGQDVRIAHSYAPVNGFHCLDLKEASRAGYRATYCLDDAGLAAIRRLHAKAPSESGHLRAFVVPYIVTTARNWAAPIGRFTLTVDKGNPEAVVSFCRTGIRKIGPTTFRWEAQDYVPDQDLRVLFVLPGPGPTGIR</sequence>
<name>A0A1H0B4V7_9HYPH</name>
<dbReference type="STRING" id="582672.SAMN05216360_10844"/>
<keyword evidence="4" id="KW-1185">Reference proteome</keyword>
<feature type="chain" id="PRO_5011552458" description="DUF4424 domain-containing protein" evidence="1">
    <location>
        <begin position="37"/>
        <end position="342"/>
    </location>
</feature>
<reference evidence="4" key="1">
    <citation type="submission" date="2016-10" db="EMBL/GenBank/DDBJ databases">
        <authorList>
            <person name="Varghese N."/>
            <person name="Submissions S."/>
        </authorList>
    </citation>
    <scope>NUCLEOTIDE SEQUENCE [LARGE SCALE GENOMIC DNA]</scope>
    <source>
        <strain evidence="4">BL47</strain>
    </source>
</reference>
<dbReference type="AlphaFoldDB" id="A0A1H0B4V7"/>
<feature type="domain" description="DUF4424" evidence="2">
    <location>
        <begin position="36"/>
        <end position="330"/>
    </location>
</feature>